<accession>A0A7V5H3N1</accession>
<dbReference type="Proteomes" id="UP000886111">
    <property type="component" value="Unassembled WGS sequence"/>
</dbReference>
<proteinExistence type="predicted"/>
<gene>
    <name evidence="1" type="ORF">ENL21_05660</name>
</gene>
<name>A0A7V5H3N1_CALAY</name>
<reference evidence="1" key="1">
    <citation type="journal article" date="2020" name="mSystems">
        <title>Genome- and Community-Level Interaction Insights into Carbon Utilization and Element Cycling Functions of Hydrothermarchaeota in Hydrothermal Sediment.</title>
        <authorList>
            <person name="Zhou Z."/>
            <person name="Liu Y."/>
            <person name="Xu W."/>
            <person name="Pan J."/>
            <person name="Luo Z.H."/>
            <person name="Li M."/>
        </authorList>
    </citation>
    <scope>NUCLEOTIDE SEQUENCE [LARGE SCALE GENOMIC DNA]</scope>
    <source>
        <strain evidence="1">HyVt-76</strain>
    </source>
</reference>
<protein>
    <submittedName>
        <fullName evidence="1">Uncharacterized protein</fullName>
    </submittedName>
</protein>
<comment type="caution">
    <text evidence="1">The sequence shown here is derived from an EMBL/GenBank/DDBJ whole genome shotgun (WGS) entry which is preliminary data.</text>
</comment>
<organism evidence="1">
    <name type="scientific">Caldithrix abyssi</name>
    <dbReference type="NCBI Taxonomy" id="187145"/>
    <lineage>
        <taxon>Bacteria</taxon>
        <taxon>Pseudomonadati</taxon>
        <taxon>Calditrichota</taxon>
        <taxon>Calditrichia</taxon>
        <taxon>Calditrichales</taxon>
        <taxon>Calditrichaceae</taxon>
        <taxon>Caldithrix</taxon>
    </lineage>
</organism>
<dbReference type="EMBL" id="DRTD01000416">
    <property type="protein sequence ID" value="HHE55249.1"/>
    <property type="molecule type" value="Genomic_DNA"/>
</dbReference>
<sequence>MDVQILICTLFQKWMHSVKRVKSALLIYLRLLSDLQPCQSVTTSKDAFQTGVVRPATCRSITTSMMLSDRHPAGL</sequence>
<evidence type="ECO:0000313" key="1">
    <source>
        <dbReference type="EMBL" id="HHE55249.1"/>
    </source>
</evidence>
<dbReference type="AlphaFoldDB" id="A0A7V5H3N1"/>